<protein>
    <submittedName>
        <fullName evidence="4">Aminotransferase class III-fold pyridoxal phosphate-dependent enzyme</fullName>
    </submittedName>
</protein>
<dbReference type="PANTHER" id="PTHR43713:SF3">
    <property type="entry name" value="GLUTAMATE-1-SEMIALDEHYDE 2,1-AMINOMUTASE 1, CHLOROPLASTIC-RELATED"/>
    <property type="match status" value="1"/>
</dbReference>
<reference evidence="4" key="1">
    <citation type="journal article" date="2021" name="mSystems">
        <title>Bacteria and Archaea Synergistically Convert Glycine Betaine to Biogenic Methane in the Formosa Cold Seep of the South China Sea.</title>
        <authorList>
            <person name="Li L."/>
            <person name="Zhang W."/>
            <person name="Zhang S."/>
            <person name="Song L."/>
            <person name="Sun Q."/>
            <person name="Zhang H."/>
            <person name="Xiang H."/>
            <person name="Dong X."/>
        </authorList>
    </citation>
    <scope>NUCLEOTIDE SEQUENCE</scope>
    <source>
        <strain evidence="4">ZWT</strain>
    </source>
</reference>
<keyword evidence="4" id="KW-0032">Aminotransferase</keyword>
<dbReference type="InterPro" id="IPR015422">
    <property type="entry name" value="PyrdxlP-dep_Trfase_small"/>
</dbReference>
<evidence type="ECO:0000256" key="1">
    <source>
        <dbReference type="ARBA" id="ARBA00001933"/>
    </source>
</evidence>
<reference evidence="4" key="2">
    <citation type="submission" date="2021-04" db="EMBL/GenBank/DDBJ databases">
        <authorList>
            <person name="Dong X."/>
        </authorList>
    </citation>
    <scope>NUCLEOTIDE SEQUENCE</scope>
    <source>
        <strain evidence="4">ZWT</strain>
    </source>
</reference>
<dbReference type="Pfam" id="PF00202">
    <property type="entry name" value="Aminotran_3"/>
    <property type="match status" value="1"/>
</dbReference>
<dbReference type="InterPro" id="IPR015421">
    <property type="entry name" value="PyrdxlP-dep_Trfase_major"/>
</dbReference>
<comment type="cofactor">
    <cofactor evidence="1">
        <name>pyridoxal 5'-phosphate</name>
        <dbReference type="ChEBI" id="CHEBI:597326"/>
    </cofactor>
</comment>
<dbReference type="EMBL" id="JAGSOJ010000003">
    <property type="protein sequence ID" value="MCM1991189.1"/>
    <property type="molecule type" value="Genomic_DNA"/>
</dbReference>
<dbReference type="PANTHER" id="PTHR43713">
    <property type="entry name" value="GLUTAMATE-1-SEMIALDEHYDE 2,1-AMINOMUTASE"/>
    <property type="match status" value="1"/>
</dbReference>
<dbReference type="Gene3D" id="3.90.1150.10">
    <property type="entry name" value="Aspartate Aminotransferase, domain 1"/>
    <property type="match status" value="1"/>
</dbReference>
<dbReference type="GO" id="GO:0008483">
    <property type="term" value="F:transaminase activity"/>
    <property type="evidence" value="ECO:0007669"/>
    <property type="project" value="UniProtKB-KW"/>
</dbReference>
<keyword evidence="5" id="KW-1185">Reference proteome</keyword>
<dbReference type="Proteomes" id="UP001056429">
    <property type="component" value="Unassembled WGS sequence"/>
</dbReference>
<comment type="similarity">
    <text evidence="3">Belongs to the class-III pyridoxal-phosphate-dependent aminotransferase family.</text>
</comment>
<dbReference type="AlphaFoldDB" id="A0A9J6P5S6"/>
<evidence type="ECO:0000313" key="4">
    <source>
        <dbReference type="EMBL" id="MCM1991189.1"/>
    </source>
</evidence>
<dbReference type="InterPro" id="IPR015424">
    <property type="entry name" value="PyrdxlP-dep_Trfase"/>
</dbReference>
<sequence>MKLYKYEKNLELFKRALKVIPTGIYGHLGPVEGCYIPTSAYPFYSERAKGSYFWDVDGNRFIDYMCAYGPNVLGYNDDVVDNAVKEQLKLGNCTTAPSTKMIEFAELMVDTVEMADWAFFAKNGGDVTSFALMVAKAATGRKKTILVKGGYHGVAPWTQKLGCPGIVEEDIANNIYVNWNNYEEVEKIVKDNPDEIACFMATPYHHPVFQDNELPQKDYWQKIRKLCTDNGIVLAIDDVRCGFRLDMAGSDHYFGFKADLMCFCKALGNGWNFSTLCGTDALRDAASSVMYTGSYWLSAAPFAAGIACINKLKEINGPKLMQEKGKKLTDGLVEIGKKYGFDLKVSGIPSMWYMRITNDDSLTLHQEWIAECVRRGAFFAAHHNLFINCSLSNEDIKLTHEIAEEAFKVVKSNHPEIK</sequence>
<keyword evidence="2 3" id="KW-0663">Pyridoxal phosphate</keyword>
<dbReference type="GO" id="GO:0030170">
    <property type="term" value="F:pyridoxal phosphate binding"/>
    <property type="evidence" value="ECO:0007669"/>
    <property type="project" value="InterPro"/>
</dbReference>
<name>A0A9J6P5S6_9CLOT</name>
<evidence type="ECO:0000256" key="2">
    <source>
        <dbReference type="ARBA" id="ARBA00022898"/>
    </source>
</evidence>
<comment type="caution">
    <text evidence="4">The sequence shown here is derived from an EMBL/GenBank/DDBJ whole genome shotgun (WGS) entry which is preliminary data.</text>
</comment>
<dbReference type="SUPFAM" id="SSF53383">
    <property type="entry name" value="PLP-dependent transferases"/>
    <property type="match status" value="1"/>
</dbReference>
<dbReference type="Gene3D" id="3.40.640.10">
    <property type="entry name" value="Type I PLP-dependent aspartate aminotransferase-like (Major domain)"/>
    <property type="match status" value="1"/>
</dbReference>
<keyword evidence="4" id="KW-0808">Transferase</keyword>
<organism evidence="4 5">
    <name type="scientific">Oceanirhabdus seepicola</name>
    <dbReference type="NCBI Taxonomy" id="2828781"/>
    <lineage>
        <taxon>Bacteria</taxon>
        <taxon>Bacillati</taxon>
        <taxon>Bacillota</taxon>
        <taxon>Clostridia</taxon>
        <taxon>Eubacteriales</taxon>
        <taxon>Clostridiaceae</taxon>
        <taxon>Oceanirhabdus</taxon>
    </lineage>
</organism>
<evidence type="ECO:0000256" key="3">
    <source>
        <dbReference type="RuleBase" id="RU003560"/>
    </source>
</evidence>
<dbReference type="InterPro" id="IPR005814">
    <property type="entry name" value="Aminotrans_3"/>
</dbReference>
<gene>
    <name evidence="4" type="ORF">KDK92_15755</name>
</gene>
<accession>A0A9J6P5S6</accession>
<dbReference type="RefSeq" id="WP_250860297.1">
    <property type="nucleotide sequence ID" value="NZ_JAGSOJ010000003.1"/>
</dbReference>
<proteinExistence type="inferred from homology"/>
<evidence type="ECO:0000313" key="5">
    <source>
        <dbReference type="Proteomes" id="UP001056429"/>
    </source>
</evidence>